<evidence type="ECO:0000313" key="2">
    <source>
        <dbReference type="Proteomes" id="UP001497382"/>
    </source>
</evidence>
<organism evidence="1 2">
    <name type="scientific">Larinioides sclopetarius</name>
    <dbReference type="NCBI Taxonomy" id="280406"/>
    <lineage>
        <taxon>Eukaryota</taxon>
        <taxon>Metazoa</taxon>
        <taxon>Ecdysozoa</taxon>
        <taxon>Arthropoda</taxon>
        <taxon>Chelicerata</taxon>
        <taxon>Arachnida</taxon>
        <taxon>Araneae</taxon>
        <taxon>Araneomorphae</taxon>
        <taxon>Entelegynae</taxon>
        <taxon>Araneoidea</taxon>
        <taxon>Araneidae</taxon>
        <taxon>Larinioides</taxon>
    </lineage>
</organism>
<reference evidence="1 2" key="1">
    <citation type="submission" date="2024-04" db="EMBL/GenBank/DDBJ databases">
        <authorList>
            <person name="Rising A."/>
            <person name="Reimegard J."/>
            <person name="Sonavane S."/>
            <person name="Akerstrom W."/>
            <person name="Nylinder S."/>
            <person name="Hedman E."/>
            <person name="Kallberg Y."/>
        </authorList>
    </citation>
    <scope>NUCLEOTIDE SEQUENCE [LARGE SCALE GENOMIC DNA]</scope>
</reference>
<name>A0AAV1ZFS2_9ARAC</name>
<dbReference type="Proteomes" id="UP001497382">
    <property type="component" value="Unassembled WGS sequence"/>
</dbReference>
<comment type="caution">
    <text evidence="1">The sequence shown here is derived from an EMBL/GenBank/DDBJ whole genome shotgun (WGS) entry which is preliminary data.</text>
</comment>
<keyword evidence="2" id="KW-1185">Reference proteome</keyword>
<sequence length="27" mass="3071">MDKLGVVDQFPGPHAHRIYRILISFCG</sequence>
<proteinExistence type="predicted"/>
<protein>
    <submittedName>
        <fullName evidence="1">Uncharacterized protein</fullName>
    </submittedName>
</protein>
<evidence type="ECO:0000313" key="1">
    <source>
        <dbReference type="EMBL" id="CAL1270528.1"/>
    </source>
</evidence>
<dbReference type="AlphaFoldDB" id="A0AAV1ZFS2"/>
<dbReference type="EMBL" id="CAXIEN010000049">
    <property type="protein sequence ID" value="CAL1270528.1"/>
    <property type="molecule type" value="Genomic_DNA"/>
</dbReference>
<accession>A0AAV1ZFS2</accession>
<gene>
    <name evidence="1" type="ORF">LARSCL_LOCUS5341</name>
</gene>